<dbReference type="PANTHER" id="PTHR12959">
    <property type="entry name" value="GPI TRANSAMIDASE COMPONENT PIG-T-RELATED"/>
    <property type="match status" value="1"/>
</dbReference>
<sequence>VSYPYDEQLTLKPLPANNLLATFEFNLESKPLTSSDEITTYEVFPRALGPIIQSTNTKELHLRFAQGWWDAECWGKLPLDGKHSGGTGVEIWLVIEAESQDVAFSRWIELVNGLSGLFCASLNYINAASTAYPLTSFQPVNQTYVEVGKKYYFLRAALPSEPVCTENLTPFVKLLPTRGKQGVASLLDGHRLFDSQWHSMAIDIETKCDGECVLAMAETISSVIDVPRSLRTNKSRIPHPEKGDALRCDMSKTHNDWQCFPLGEATQVKWDLREIFGKQIIGTSALNAASRVCVDVDPSWKVRAWSEQTVTDFSGCIDVPQTEFNVEFESADSAVVSNFELPPVMVSRSLTGSGQDNGGFRIVLTNPSTHEVSFNYFETLPWFVRVYLHSLKAEVAGKKGNFVRDIYYKPAIDRERPTQLELAVVVPGESTLTITYGFDKSLLLYAEYPPDPNHGFEIEPAVISTREGYQLRTTSLLLTLPLPDFSMPYNVIIMTSTVLALTYGTVFNLIVKRTVLEAEAEAMAKKRGLA</sequence>
<keyword evidence="3" id="KW-1185">Reference proteome</keyword>
<accession>A0A1E3QSY7</accession>
<dbReference type="GeneID" id="30148630"/>
<dbReference type="OrthoDB" id="331263at2759"/>
<evidence type="ECO:0000313" key="2">
    <source>
        <dbReference type="EMBL" id="ODQ80758.1"/>
    </source>
</evidence>
<dbReference type="AlphaFoldDB" id="A0A1E3QSY7"/>
<dbReference type="GO" id="GO:0042765">
    <property type="term" value="C:GPI-anchor transamidase complex"/>
    <property type="evidence" value="ECO:0007669"/>
    <property type="project" value="EnsemblFungi"/>
</dbReference>
<dbReference type="Pfam" id="PF04113">
    <property type="entry name" value="Gpi16"/>
    <property type="match status" value="1"/>
</dbReference>
<keyword evidence="1" id="KW-0472">Membrane</keyword>
<gene>
    <name evidence="2" type="ORF">BABINDRAFT_17091</name>
</gene>
<dbReference type="PANTHER" id="PTHR12959:SF11">
    <property type="entry name" value="GPI TRANSAMIDASE COMPONENT PIG-T"/>
    <property type="match status" value="1"/>
</dbReference>
<protein>
    <recommendedName>
        <fullName evidence="4">Gpi16 subunit, GPI transamidase component</fullName>
    </recommendedName>
</protein>
<evidence type="ECO:0000256" key="1">
    <source>
        <dbReference type="SAM" id="Phobius"/>
    </source>
</evidence>
<dbReference type="STRING" id="984486.A0A1E3QSY7"/>
<dbReference type="Proteomes" id="UP000094336">
    <property type="component" value="Unassembled WGS sequence"/>
</dbReference>
<name>A0A1E3QSY7_9ASCO</name>
<feature type="transmembrane region" description="Helical" evidence="1">
    <location>
        <begin position="489"/>
        <end position="511"/>
    </location>
</feature>
<keyword evidence="1" id="KW-1133">Transmembrane helix</keyword>
<evidence type="ECO:0008006" key="4">
    <source>
        <dbReference type="Google" id="ProtNLM"/>
    </source>
</evidence>
<dbReference type="InterPro" id="IPR007245">
    <property type="entry name" value="PIG-T"/>
</dbReference>
<feature type="non-terminal residue" evidence="2">
    <location>
        <position position="530"/>
    </location>
</feature>
<organism evidence="2 3">
    <name type="scientific">Babjeviella inositovora NRRL Y-12698</name>
    <dbReference type="NCBI Taxonomy" id="984486"/>
    <lineage>
        <taxon>Eukaryota</taxon>
        <taxon>Fungi</taxon>
        <taxon>Dikarya</taxon>
        <taxon>Ascomycota</taxon>
        <taxon>Saccharomycotina</taxon>
        <taxon>Pichiomycetes</taxon>
        <taxon>Serinales incertae sedis</taxon>
        <taxon>Babjeviella</taxon>
    </lineage>
</organism>
<dbReference type="GO" id="GO:0016255">
    <property type="term" value="P:attachment of GPI anchor to protein"/>
    <property type="evidence" value="ECO:0007669"/>
    <property type="project" value="EnsemblFungi"/>
</dbReference>
<keyword evidence="1" id="KW-0812">Transmembrane</keyword>
<reference evidence="3" key="1">
    <citation type="submission" date="2016-05" db="EMBL/GenBank/DDBJ databases">
        <title>Comparative genomics of biotechnologically important yeasts.</title>
        <authorList>
            <consortium name="DOE Joint Genome Institute"/>
            <person name="Riley R."/>
            <person name="Haridas S."/>
            <person name="Wolfe K.H."/>
            <person name="Lopes M.R."/>
            <person name="Hittinger C.T."/>
            <person name="Goker M."/>
            <person name="Salamov A."/>
            <person name="Wisecaver J."/>
            <person name="Long T.M."/>
            <person name="Aerts A.L."/>
            <person name="Barry K."/>
            <person name="Choi C."/>
            <person name="Clum A."/>
            <person name="Coughlan A.Y."/>
            <person name="Deshpande S."/>
            <person name="Douglass A.P."/>
            <person name="Hanson S.J."/>
            <person name="Klenk H.-P."/>
            <person name="Labutti K."/>
            <person name="Lapidus A."/>
            <person name="Lindquist E."/>
            <person name="Lipzen A."/>
            <person name="Meier-Kolthoff J.P."/>
            <person name="Ohm R.A."/>
            <person name="Otillar R.P."/>
            <person name="Pangilinan J."/>
            <person name="Peng Y."/>
            <person name="Rokas A."/>
            <person name="Rosa C.A."/>
            <person name="Scheuner C."/>
            <person name="Sibirny A.A."/>
            <person name="Slot J.C."/>
            <person name="Stielow J.B."/>
            <person name="Sun H."/>
            <person name="Kurtzman C.P."/>
            <person name="Blackwell M."/>
            <person name="Grigoriev I.V."/>
            <person name="Jeffries T.W."/>
        </authorList>
    </citation>
    <scope>NUCLEOTIDE SEQUENCE [LARGE SCALE GENOMIC DNA]</scope>
    <source>
        <strain evidence="3">NRRL Y-12698</strain>
    </source>
</reference>
<dbReference type="RefSeq" id="XP_018986086.1">
    <property type="nucleotide sequence ID" value="XM_019130777.1"/>
</dbReference>
<dbReference type="EMBL" id="KV454429">
    <property type="protein sequence ID" value="ODQ80758.1"/>
    <property type="molecule type" value="Genomic_DNA"/>
</dbReference>
<feature type="non-terminal residue" evidence="2">
    <location>
        <position position="1"/>
    </location>
</feature>
<proteinExistence type="predicted"/>
<evidence type="ECO:0000313" key="3">
    <source>
        <dbReference type="Proteomes" id="UP000094336"/>
    </source>
</evidence>